<gene>
    <name evidence="3" type="ORF">ROSMUCSMR3_00205</name>
</gene>
<feature type="signal peptide" evidence="1">
    <location>
        <begin position="1"/>
        <end position="19"/>
    </location>
</feature>
<dbReference type="OrthoDB" id="7868692at2"/>
<sequence>MRILTGALVALCLAIPAHAQDERAARVAIAKDYIDATVTDADIEEFIRRLWQPMIQQMAANGQRLSEEQLAEIDKLFLDHLTQPLTDVMRKQDEVMADLMTLEELTALRDFYTSEHGGAVMRKMPQLAQIQQPMISATLQDAMPDIMPKIEAITTPQ</sequence>
<dbReference type="RefSeq" id="WP_081506168.1">
    <property type="nucleotide sequence ID" value="NZ_CP020474.1"/>
</dbReference>
<evidence type="ECO:0000313" key="3">
    <source>
        <dbReference type="EMBL" id="ARE81715.1"/>
    </source>
</evidence>
<dbReference type="AlphaFoldDB" id="A0A1V0RJ84"/>
<keyword evidence="1" id="KW-0732">Signal</keyword>
<evidence type="ECO:0000313" key="4">
    <source>
        <dbReference type="Proteomes" id="UP000192273"/>
    </source>
</evidence>
<dbReference type="InterPro" id="IPR018637">
    <property type="entry name" value="DUF2059"/>
</dbReference>
<protein>
    <recommendedName>
        <fullName evidence="2">DUF2059 domain-containing protein</fullName>
    </recommendedName>
</protein>
<dbReference type="Pfam" id="PF09832">
    <property type="entry name" value="DUF2059"/>
    <property type="match status" value="1"/>
</dbReference>
<keyword evidence="4" id="KW-1185">Reference proteome</keyword>
<dbReference type="EMBL" id="CP020474">
    <property type="protein sequence ID" value="ARE81715.1"/>
    <property type="molecule type" value="Genomic_DNA"/>
</dbReference>
<evidence type="ECO:0000259" key="2">
    <source>
        <dbReference type="Pfam" id="PF09832"/>
    </source>
</evidence>
<evidence type="ECO:0000256" key="1">
    <source>
        <dbReference type="SAM" id="SignalP"/>
    </source>
</evidence>
<organism evidence="3 4">
    <name type="scientific">Roseovarius mucosus</name>
    <dbReference type="NCBI Taxonomy" id="215743"/>
    <lineage>
        <taxon>Bacteria</taxon>
        <taxon>Pseudomonadati</taxon>
        <taxon>Pseudomonadota</taxon>
        <taxon>Alphaproteobacteria</taxon>
        <taxon>Rhodobacterales</taxon>
        <taxon>Roseobacteraceae</taxon>
        <taxon>Roseovarius</taxon>
    </lineage>
</organism>
<name>A0A1V0RJ84_9RHOB</name>
<accession>A0A1V0RJ84</accession>
<proteinExistence type="predicted"/>
<reference evidence="3 4" key="1">
    <citation type="submission" date="2017-03" db="EMBL/GenBank/DDBJ databases">
        <title>Genome Sequence of Roseovarius mucosus strain SMR3 Isolated from a culture of the Diatom Skeletonema marinoi.</title>
        <authorList>
            <person name="Topel M."/>
            <person name="Pinder M."/>
            <person name="Johansson O.N."/>
            <person name="Kourtchenko O."/>
            <person name="Godhe A."/>
            <person name="Clarke A.K."/>
        </authorList>
    </citation>
    <scope>NUCLEOTIDE SEQUENCE [LARGE SCALE GENOMIC DNA]</scope>
    <source>
        <strain evidence="3 4">SMR3</strain>
    </source>
</reference>
<feature type="chain" id="PRO_5013296217" description="DUF2059 domain-containing protein" evidence="1">
    <location>
        <begin position="20"/>
        <end position="157"/>
    </location>
</feature>
<feature type="domain" description="DUF2059" evidence="2">
    <location>
        <begin position="97"/>
        <end position="145"/>
    </location>
</feature>
<dbReference type="Proteomes" id="UP000192273">
    <property type="component" value="Chromosome"/>
</dbReference>
<dbReference type="KEGG" id="rmm:ROSMUCSMR3_00205"/>